<evidence type="ECO:0000313" key="2">
    <source>
        <dbReference type="Proteomes" id="UP000075880"/>
    </source>
</evidence>
<reference evidence="1" key="1">
    <citation type="submission" date="2024-04" db="UniProtKB">
        <authorList>
            <consortium name="EnsemblMetazoa"/>
        </authorList>
    </citation>
    <scope>IDENTIFICATION</scope>
    <source>
        <strain evidence="1">EBRO</strain>
    </source>
</reference>
<protein>
    <submittedName>
        <fullName evidence="1">Uncharacterized protein</fullName>
    </submittedName>
</protein>
<accession>A0AAG5D2K2</accession>
<sequence>MSILATCYVASQPGQISVKMAFAGNIQTSRKNCDSTNFPFSKFEQELLQEFVESTEYNQNFVGLQNDTQPVLRRDHLREAYKKKLQQILAKNASEQLETIHRQEVERSQLRKRMNYYMAKDNTYDPQYSLQRTDDAVTFWSYKNRKNGNHRLNNTFTKPHDEKLDITFE</sequence>
<organism evidence="1 2">
    <name type="scientific">Anopheles atroparvus</name>
    <name type="common">European mosquito</name>
    <dbReference type="NCBI Taxonomy" id="41427"/>
    <lineage>
        <taxon>Eukaryota</taxon>
        <taxon>Metazoa</taxon>
        <taxon>Ecdysozoa</taxon>
        <taxon>Arthropoda</taxon>
        <taxon>Hexapoda</taxon>
        <taxon>Insecta</taxon>
        <taxon>Pterygota</taxon>
        <taxon>Neoptera</taxon>
        <taxon>Endopterygota</taxon>
        <taxon>Diptera</taxon>
        <taxon>Nematocera</taxon>
        <taxon>Culicoidea</taxon>
        <taxon>Culicidae</taxon>
        <taxon>Anophelinae</taxon>
        <taxon>Anopheles</taxon>
    </lineage>
</organism>
<keyword evidence="2" id="KW-1185">Reference proteome</keyword>
<dbReference type="Proteomes" id="UP000075880">
    <property type="component" value="Unassembled WGS sequence"/>
</dbReference>
<evidence type="ECO:0000313" key="1">
    <source>
        <dbReference type="EnsemblMetazoa" id="ENSAATROPP005401"/>
    </source>
</evidence>
<dbReference type="AlphaFoldDB" id="A0AAG5D2K2"/>
<dbReference type="EnsemblMetazoa" id="ENSAATROPT005917">
    <property type="protein sequence ID" value="ENSAATROPP005401"/>
    <property type="gene ID" value="ENSAATROPG004793"/>
</dbReference>
<name>A0AAG5D2K2_ANOAO</name>
<proteinExistence type="predicted"/>